<evidence type="ECO:0000256" key="1">
    <source>
        <dbReference type="ARBA" id="ARBA00004123"/>
    </source>
</evidence>
<dbReference type="PANTHER" id="PTHR10997:SF9">
    <property type="entry name" value="IMPORTIN-9"/>
    <property type="match status" value="1"/>
</dbReference>
<sequence>MAEELMFKCLSALLLPDQSIRQAAEQQLNELSSQSGFGVTLARLSLSSGCPLPIRQLAGVVLKGYINAHWDSADVKFVEPQTTPQDKAAIRAILPQGLADPESKIRTASAMAIASIAHWDWPGEWPNLIEELSNVPTFTHVPRVKCLDMNNAQLMDGAIKCLEMFASGDNLSDEHLPRLIPLLFPHLLRIFSSDYPERIRARAGSIFYSCLEWLSVIKSVHAESTEAFRPFLPQWTAHFAEILAAPLTSPDADYGLKIVVLQILTILVMRFPKQLGPFLNGIVPQVWNSLVSALAIYEEFVVEGDGIEAAQDEEGEMRGLEMLIMLLLDFVQCLLSKKAFAQVFATSLPSLCALLISYMQITQNQLETWTDDPNEYVADEDDEIRFNARASCTHLLREIAQQFGQAATQAIALGVGKRLQESVKQQQSGNRSWWKLREASVLAVGSTAEVLINAPQGFDHHQFMAAILQPDLQTTASPFLRGRALWCASQFSHAVAADKSLPFIQAAVASLQSQQDPLPVKICACRALASYCPKLEDKGVIGQMVPPTVQGLAVLLGQTSEETLHLTLETLLVVLSTAGEAVRPFVEGLTQQLIRVWGQCINDPLITADIQDCLRVLAKIPDCAAMLKAALLPYLIQLISPAPEGKDEVIYGAREVSVRHAGPASVQLLTMLVHATPDMQPSDPLLTKAFPVLVQQLITTADNSLLNEGCACLSAYVSRAPGLLLQWNDGRSNGIGYILQFVGRLLQPSTSDMAALYVGPLVTKIISKFKTVKAFQLMDLHTDPHLQLGGQLGAGTLTDMLKAVLARLQTQCMPSLAQSLVLIFARLMMGGIVPGIGSPAQTKEIRDFLSSIQVAENTTALTFVFQTWAKQQDDFHGTLNIKASILGLLNLFCLQDQQLLSMPVEGDIIVQRDQGRSSRSKAKAGQTPVQRQTVPLAVKALKAAVQELMVMAEQKEGGGEDDGSDDSDVDEYQDDMKALMAEMGADPSTGGWLMDQLLDDHLDEEEEEDPDCVNDPLYQLDLKAFLEGFLKNFATQNREAFGMVANMLPSLEQRFLIDLLKRLASTSS</sequence>
<dbReference type="AlphaFoldDB" id="L8H9T2"/>
<dbReference type="SMART" id="SM00913">
    <property type="entry name" value="IBN_N"/>
    <property type="match status" value="1"/>
</dbReference>
<dbReference type="VEuPathDB" id="AmoebaDB:ACA1_184290"/>
<dbReference type="Gene3D" id="1.25.10.10">
    <property type="entry name" value="Leucine-rich Repeat Variant"/>
    <property type="match status" value="1"/>
</dbReference>
<dbReference type="KEGG" id="acan:ACA1_184290"/>
<dbReference type="InterPro" id="IPR001494">
    <property type="entry name" value="Importin-beta_N"/>
</dbReference>
<dbReference type="PROSITE" id="PS50166">
    <property type="entry name" value="IMPORTIN_B_NT"/>
    <property type="match status" value="1"/>
</dbReference>
<dbReference type="InterPro" id="IPR011989">
    <property type="entry name" value="ARM-like"/>
</dbReference>
<dbReference type="EMBL" id="KB007904">
    <property type="protein sequence ID" value="ELR21483.1"/>
    <property type="molecule type" value="Genomic_DNA"/>
</dbReference>
<dbReference type="OMA" id="NPDQYTI"/>
<evidence type="ECO:0000313" key="7">
    <source>
        <dbReference type="Proteomes" id="UP000011083"/>
    </source>
</evidence>
<comment type="subcellular location">
    <subcellularLocation>
        <location evidence="1">Nucleus</location>
    </subcellularLocation>
</comment>
<protein>
    <submittedName>
        <fullName evidence="6">Importin beta domain containing protein</fullName>
    </submittedName>
</protein>
<accession>L8H9T2</accession>
<proteinExistence type="predicted"/>
<name>L8H9T2_ACACF</name>
<dbReference type="GO" id="GO:0031267">
    <property type="term" value="F:small GTPase binding"/>
    <property type="evidence" value="ECO:0007669"/>
    <property type="project" value="InterPro"/>
</dbReference>
<evidence type="ECO:0000256" key="3">
    <source>
        <dbReference type="ARBA" id="ARBA00022927"/>
    </source>
</evidence>
<organism evidence="6 7">
    <name type="scientific">Acanthamoeba castellanii (strain ATCC 30010 / Neff)</name>
    <dbReference type="NCBI Taxonomy" id="1257118"/>
    <lineage>
        <taxon>Eukaryota</taxon>
        <taxon>Amoebozoa</taxon>
        <taxon>Discosea</taxon>
        <taxon>Longamoebia</taxon>
        <taxon>Centramoebida</taxon>
        <taxon>Acanthamoebidae</taxon>
        <taxon>Acanthamoeba</taxon>
    </lineage>
</organism>
<dbReference type="RefSeq" id="XP_004346027.1">
    <property type="nucleotide sequence ID" value="XM_004345977.1"/>
</dbReference>
<dbReference type="GO" id="GO:0005635">
    <property type="term" value="C:nuclear envelope"/>
    <property type="evidence" value="ECO:0007669"/>
    <property type="project" value="TreeGrafter"/>
</dbReference>
<evidence type="ECO:0000256" key="4">
    <source>
        <dbReference type="ARBA" id="ARBA00023242"/>
    </source>
</evidence>
<keyword evidence="3" id="KW-0653">Protein transport</keyword>
<evidence type="ECO:0000259" key="5">
    <source>
        <dbReference type="PROSITE" id="PS50166"/>
    </source>
</evidence>
<dbReference type="Pfam" id="PF03810">
    <property type="entry name" value="IBN_N"/>
    <property type="match status" value="1"/>
</dbReference>
<dbReference type="PANTHER" id="PTHR10997">
    <property type="entry name" value="IMPORTIN-7, 8, 11"/>
    <property type="match status" value="1"/>
</dbReference>
<keyword evidence="2" id="KW-0813">Transport</keyword>
<evidence type="ECO:0000313" key="6">
    <source>
        <dbReference type="EMBL" id="ELR21483.1"/>
    </source>
</evidence>
<dbReference type="InterPro" id="IPR016024">
    <property type="entry name" value="ARM-type_fold"/>
</dbReference>
<keyword evidence="7" id="KW-1185">Reference proteome</keyword>
<dbReference type="OrthoDB" id="18578at2759"/>
<dbReference type="Proteomes" id="UP000011083">
    <property type="component" value="Unassembled WGS sequence"/>
</dbReference>
<feature type="domain" description="Importin N-terminal" evidence="5">
    <location>
        <begin position="24"/>
        <end position="100"/>
    </location>
</feature>
<evidence type="ECO:0000256" key="2">
    <source>
        <dbReference type="ARBA" id="ARBA00022448"/>
    </source>
</evidence>
<keyword evidence="4" id="KW-0539">Nucleus</keyword>
<dbReference type="SUPFAM" id="SSF48371">
    <property type="entry name" value="ARM repeat"/>
    <property type="match status" value="1"/>
</dbReference>
<dbReference type="GeneID" id="14922377"/>
<dbReference type="Pfam" id="PF25018">
    <property type="entry name" value="HEAT_IPO9_c"/>
    <property type="match status" value="1"/>
</dbReference>
<dbReference type="STRING" id="1257118.L8H9T2"/>
<gene>
    <name evidence="6" type="ORF">ACA1_184290</name>
</gene>
<dbReference type="InterPro" id="IPR056840">
    <property type="entry name" value="HEAT_IPO9_central"/>
</dbReference>
<reference evidence="6 7" key="1">
    <citation type="journal article" date="2013" name="Genome Biol.">
        <title>Genome of Acanthamoeba castellanii highlights extensive lateral gene transfer and early evolution of tyrosine kinase signaling.</title>
        <authorList>
            <person name="Clarke M."/>
            <person name="Lohan A.J."/>
            <person name="Liu B."/>
            <person name="Lagkouvardos I."/>
            <person name="Roy S."/>
            <person name="Zafar N."/>
            <person name="Bertelli C."/>
            <person name="Schilde C."/>
            <person name="Kianianmomeni A."/>
            <person name="Burglin T.R."/>
            <person name="Frech C."/>
            <person name="Turcotte B."/>
            <person name="Kopec K.O."/>
            <person name="Synnott J.M."/>
            <person name="Choo C."/>
            <person name="Paponov I."/>
            <person name="Finkler A."/>
            <person name="Soon Heng Tan C."/>
            <person name="Hutchins A.P."/>
            <person name="Weinmeier T."/>
            <person name="Rattei T."/>
            <person name="Chu J.S."/>
            <person name="Gimenez G."/>
            <person name="Irimia M."/>
            <person name="Rigden D.J."/>
            <person name="Fitzpatrick D.A."/>
            <person name="Lorenzo-Morales J."/>
            <person name="Bateman A."/>
            <person name="Chiu C.H."/>
            <person name="Tang P."/>
            <person name="Hegemann P."/>
            <person name="Fromm H."/>
            <person name="Raoult D."/>
            <person name="Greub G."/>
            <person name="Miranda-Saavedra D."/>
            <person name="Chen N."/>
            <person name="Nash P."/>
            <person name="Ginger M.L."/>
            <person name="Horn M."/>
            <person name="Schaap P."/>
            <person name="Caler L."/>
            <person name="Loftus B."/>
        </authorList>
    </citation>
    <scope>NUCLEOTIDE SEQUENCE [LARGE SCALE GENOMIC DNA]</scope>
    <source>
        <strain evidence="6 7">Neff</strain>
    </source>
</reference>
<dbReference type="GO" id="GO:0005829">
    <property type="term" value="C:cytosol"/>
    <property type="evidence" value="ECO:0007669"/>
    <property type="project" value="TreeGrafter"/>
</dbReference>
<dbReference type="GO" id="GO:0006606">
    <property type="term" value="P:protein import into nucleus"/>
    <property type="evidence" value="ECO:0007669"/>
    <property type="project" value="TreeGrafter"/>
</dbReference>